<evidence type="ECO:0000313" key="2">
    <source>
        <dbReference type="EMBL" id="GGO37152.1"/>
    </source>
</evidence>
<comment type="caution">
    <text evidence="2">The sequence shown here is derived from an EMBL/GenBank/DDBJ whole genome shotgun (WGS) entry which is preliminary data.</text>
</comment>
<dbReference type="EMBL" id="BMLP01000008">
    <property type="protein sequence ID" value="GGO37152.1"/>
    <property type="molecule type" value="Genomic_DNA"/>
</dbReference>
<dbReference type="RefSeq" id="WP_146288093.1">
    <property type="nucleotide sequence ID" value="NZ_BMLP01000008.1"/>
</dbReference>
<accession>A0A917YQ12</accession>
<protein>
    <recommendedName>
        <fullName evidence="1">Glyoxalase-like domain-containing protein</fullName>
    </recommendedName>
</protein>
<dbReference type="PANTHER" id="PTHR40265:SF1">
    <property type="entry name" value="GLYOXALASE-LIKE DOMAIN-CONTAINING PROTEIN"/>
    <property type="match status" value="1"/>
</dbReference>
<gene>
    <name evidence="2" type="ORF">GCM10010991_32320</name>
</gene>
<dbReference type="InterPro" id="IPR029068">
    <property type="entry name" value="Glyas_Bleomycin-R_OHBP_Dase"/>
</dbReference>
<feature type="domain" description="Glyoxalase-like" evidence="1">
    <location>
        <begin position="5"/>
        <end position="186"/>
    </location>
</feature>
<reference evidence="2 3" key="1">
    <citation type="journal article" date="2014" name="Int. J. Syst. Evol. Microbiol.">
        <title>Complete genome sequence of Corynebacterium casei LMG S-19264T (=DSM 44701T), isolated from a smear-ripened cheese.</title>
        <authorList>
            <consortium name="US DOE Joint Genome Institute (JGI-PGF)"/>
            <person name="Walter F."/>
            <person name="Albersmeier A."/>
            <person name="Kalinowski J."/>
            <person name="Ruckert C."/>
        </authorList>
    </citation>
    <scope>NUCLEOTIDE SEQUENCE [LARGE SCALE GENOMIC DNA]</scope>
    <source>
        <strain evidence="2 3">CGMCC 1.7029</strain>
    </source>
</reference>
<proteinExistence type="predicted"/>
<dbReference type="Proteomes" id="UP000598196">
    <property type="component" value="Unassembled WGS sequence"/>
</dbReference>
<dbReference type="OrthoDB" id="9812467at2"/>
<evidence type="ECO:0000313" key="3">
    <source>
        <dbReference type="Proteomes" id="UP000598196"/>
    </source>
</evidence>
<sequence>MPRRIDHLVLAVNDLDAAASFYEALGFIVGARNRHPWGTENRIVQFTSSFLELITIGEGAQIPPHEPGQFSFGAFVRDYLEKGEGLAMLVLDSNDARADAVHFSTSGLGAYAPFYFERKGQRPDGRETHVAFTLAFATDVNLPNAGFFVCQQHFPNAFWNPELQAHPNGASNIVGVDIGATAPLRHVGFLSEFAGSPIDDTLRVSLECEGTITLCKSQTEGLIGFTIAVPDLTRIRASLKAAGLACTESARELTLKAHAGRGMAIRFALC</sequence>
<organism evidence="2 3">
    <name type="scientific">Gemmobacter aquaticus</name>
    <dbReference type="NCBI Taxonomy" id="490185"/>
    <lineage>
        <taxon>Bacteria</taxon>
        <taxon>Pseudomonadati</taxon>
        <taxon>Pseudomonadota</taxon>
        <taxon>Alphaproteobacteria</taxon>
        <taxon>Rhodobacterales</taxon>
        <taxon>Paracoccaceae</taxon>
        <taxon>Gemmobacter</taxon>
    </lineage>
</organism>
<dbReference type="SUPFAM" id="SSF54593">
    <property type="entry name" value="Glyoxalase/Bleomycin resistance protein/Dihydroxybiphenyl dioxygenase"/>
    <property type="match status" value="1"/>
</dbReference>
<evidence type="ECO:0000259" key="1">
    <source>
        <dbReference type="Pfam" id="PF13468"/>
    </source>
</evidence>
<dbReference type="Gene3D" id="3.10.180.10">
    <property type="entry name" value="2,3-Dihydroxybiphenyl 1,2-Dioxygenase, domain 1"/>
    <property type="match status" value="1"/>
</dbReference>
<dbReference type="InterPro" id="IPR025870">
    <property type="entry name" value="Glyoxalase-like_dom"/>
</dbReference>
<keyword evidence="3" id="KW-1185">Reference proteome</keyword>
<dbReference type="Pfam" id="PF13468">
    <property type="entry name" value="Glyoxalase_3"/>
    <property type="match status" value="1"/>
</dbReference>
<dbReference type="AlphaFoldDB" id="A0A917YQ12"/>
<dbReference type="PANTHER" id="PTHR40265">
    <property type="entry name" value="BLL2707 PROTEIN"/>
    <property type="match status" value="1"/>
</dbReference>
<name>A0A917YQ12_9RHOB</name>